<dbReference type="KEGG" id="arue:QQX03_01500"/>
<dbReference type="EMBL" id="CP127221">
    <property type="protein sequence ID" value="WIW95805.1"/>
    <property type="molecule type" value="Genomic_DNA"/>
</dbReference>
<accession>A0A9Y2B850</accession>
<name>A0A9Y2B850_9SPHN</name>
<keyword evidence="2" id="KW-1185">Reference proteome</keyword>
<organism evidence="1 2">
    <name type="scientific">Altererythrobacter rubellus</name>
    <dbReference type="NCBI Taxonomy" id="2173831"/>
    <lineage>
        <taxon>Bacteria</taxon>
        <taxon>Pseudomonadati</taxon>
        <taxon>Pseudomonadota</taxon>
        <taxon>Alphaproteobacteria</taxon>
        <taxon>Sphingomonadales</taxon>
        <taxon>Erythrobacteraceae</taxon>
        <taxon>Altererythrobacter</taxon>
    </lineage>
</organism>
<dbReference type="RefSeq" id="WP_285976118.1">
    <property type="nucleotide sequence ID" value="NZ_CP127221.1"/>
</dbReference>
<reference evidence="1 2" key="1">
    <citation type="submission" date="2023-06" db="EMBL/GenBank/DDBJ databases">
        <title>Altererythrobacter rubellus NBRC 112769 genome.</title>
        <authorList>
            <person name="Zhang K."/>
        </authorList>
    </citation>
    <scope>NUCLEOTIDE SEQUENCE [LARGE SCALE GENOMIC DNA]</scope>
    <source>
        <strain evidence="1 2">NBRC 112769</strain>
    </source>
</reference>
<evidence type="ECO:0000313" key="2">
    <source>
        <dbReference type="Proteomes" id="UP001231445"/>
    </source>
</evidence>
<proteinExistence type="predicted"/>
<evidence type="ECO:0000313" key="1">
    <source>
        <dbReference type="EMBL" id="WIW95805.1"/>
    </source>
</evidence>
<protein>
    <submittedName>
        <fullName evidence="1">Uncharacterized protein</fullName>
    </submittedName>
</protein>
<dbReference type="AlphaFoldDB" id="A0A9Y2B850"/>
<gene>
    <name evidence="1" type="ORF">QQX03_01500</name>
</gene>
<sequence>MQLLILLEPLLENGLGGAPLRAIVGIIGNGGLRKKYAGEDC</sequence>
<dbReference type="Proteomes" id="UP001231445">
    <property type="component" value="Chromosome"/>
</dbReference>